<evidence type="ECO:0000256" key="4">
    <source>
        <dbReference type="ARBA" id="ARBA00022737"/>
    </source>
</evidence>
<keyword evidence="5" id="KW-1133">Transmembrane helix</keyword>
<keyword evidence="6" id="KW-0496">Mitochondrion</keyword>
<keyword evidence="11" id="KW-1185">Reference proteome</keyword>
<dbReference type="PANTHER" id="PTHR24089">
    <property type="entry name" value="SOLUTE CARRIER FAMILY 25"/>
    <property type="match status" value="1"/>
</dbReference>
<dbReference type="EMBL" id="CP046234">
    <property type="protein sequence ID" value="WFD45894.1"/>
    <property type="molecule type" value="Genomic_DNA"/>
</dbReference>
<dbReference type="SUPFAM" id="SSF103506">
    <property type="entry name" value="Mitochondrial carrier"/>
    <property type="match status" value="1"/>
</dbReference>
<evidence type="ECO:0000313" key="10">
    <source>
        <dbReference type="EMBL" id="WFD45894.1"/>
    </source>
</evidence>
<accession>A0ABY8ELX6</accession>
<gene>
    <name evidence="10" type="ORF">GLX27_000519</name>
</gene>
<keyword evidence="4" id="KW-0677">Repeat</keyword>
<dbReference type="InterPro" id="IPR002067">
    <property type="entry name" value="MCP"/>
</dbReference>
<dbReference type="PRINTS" id="PR00926">
    <property type="entry name" value="MITOCARRIER"/>
</dbReference>
<comment type="similarity">
    <text evidence="9">Belongs to the mitochondrial carrier (TC 2.A.29) family.</text>
</comment>
<evidence type="ECO:0000256" key="1">
    <source>
        <dbReference type="ARBA" id="ARBA00004225"/>
    </source>
</evidence>
<comment type="subcellular location">
    <subcellularLocation>
        <location evidence="1">Mitochondrion membrane</location>
        <topology evidence="1">Multi-pass membrane protein</topology>
    </subcellularLocation>
</comment>
<dbReference type="InterPro" id="IPR018108">
    <property type="entry name" value="MCP_transmembrane"/>
</dbReference>
<dbReference type="PROSITE" id="PS50920">
    <property type="entry name" value="SOLCAR"/>
    <property type="match status" value="3"/>
</dbReference>
<feature type="repeat" description="Solcar" evidence="8">
    <location>
        <begin position="265"/>
        <end position="364"/>
    </location>
</feature>
<dbReference type="Proteomes" id="UP000818624">
    <property type="component" value="Chromosome 1"/>
</dbReference>
<evidence type="ECO:0000256" key="9">
    <source>
        <dbReference type="RuleBase" id="RU000488"/>
    </source>
</evidence>
<organism evidence="10 11">
    <name type="scientific">Malassezia furfur</name>
    <name type="common">Pityriasis versicolor infection agent</name>
    <name type="synonym">Pityrosporum furfur</name>
    <dbReference type="NCBI Taxonomy" id="55194"/>
    <lineage>
        <taxon>Eukaryota</taxon>
        <taxon>Fungi</taxon>
        <taxon>Dikarya</taxon>
        <taxon>Basidiomycota</taxon>
        <taxon>Ustilaginomycotina</taxon>
        <taxon>Malasseziomycetes</taxon>
        <taxon>Malasseziales</taxon>
        <taxon>Malasseziaceae</taxon>
        <taxon>Malassezia</taxon>
    </lineage>
</organism>
<evidence type="ECO:0008006" key="12">
    <source>
        <dbReference type="Google" id="ProtNLM"/>
    </source>
</evidence>
<protein>
    <recommendedName>
        <fullName evidence="12">Mitochondrial carrier protein</fullName>
    </recommendedName>
</protein>
<evidence type="ECO:0000313" key="11">
    <source>
        <dbReference type="Proteomes" id="UP000818624"/>
    </source>
</evidence>
<evidence type="ECO:0000256" key="8">
    <source>
        <dbReference type="PROSITE-ProRule" id="PRU00282"/>
    </source>
</evidence>
<keyword evidence="3 8" id="KW-0812">Transmembrane</keyword>
<evidence type="ECO:0000256" key="2">
    <source>
        <dbReference type="ARBA" id="ARBA00022448"/>
    </source>
</evidence>
<evidence type="ECO:0000256" key="3">
    <source>
        <dbReference type="ARBA" id="ARBA00022692"/>
    </source>
</evidence>
<keyword evidence="7 8" id="KW-0472">Membrane</keyword>
<feature type="repeat" description="Solcar" evidence="8">
    <location>
        <begin position="147"/>
        <end position="256"/>
    </location>
</feature>
<keyword evidence="2 9" id="KW-0813">Transport</keyword>
<dbReference type="InterPro" id="IPR023395">
    <property type="entry name" value="MCP_dom_sf"/>
</dbReference>
<name>A0ABY8ELX6_MALFU</name>
<feature type="repeat" description="Solcar" evidence="8">
    <location>
        <begin position="17"/>
        <end position="123"/>
    </location>
</feature>
<evidence type="ECO:0000256" key="5">
    <source>
        <dbReference type="ARBA" id="ARBA00022989"/>
    </source>
</evidence>
<dbReference type="Gene3D" id="1.50.40.10">
    <property type="entry name" value="Mitochondrial carrier domain"/>
    <property type="match status" value="1"/>
</dbReference>
<sequence>MPTQNSEQTTPEESGSAFQWSTFIAGGAAGAASRTVVSPLERLKSRCPLLTQSSCVFPHLPRQVQPTPVKGEKHAYSGVWNGLSRIWREEGFKGFMRGNGINCLRIAPYSAVQFTTYEAVKGWLSHPVAVETILGRTERTEHTETKHKGLVQLVAGATAGIASVVSTYPLDLVRSRISIASASLYQIEHSGRPHGPLHVPGVVEMTAKVYREEGGLRGLYRGCVPTSMVRTGYFSPQGVAPYVAFNFYFYEHARTFFTDADGTPPGALMKLVCGAWAGAISQTLTYPLDVIRRRMQVAGMTNSNLGYQDKSTSHATHPGGIDAIRNIVRRSGVKGLYYGLIPNLLKVAPSMGTSFLTYEVVRGLLVQYDL</sequence>
<proteinExistence type="inferred from homology"/>
<evidence type="ECO:0000256" key="7">
    <source>
        <dbReference type="ARBA" id="ARBA00023136"/>
    </source>
</evidence>
<dbReference type="Pfam" id="PF00153">
    <property type="entry name" value="Mito_carr"/>
    <property type="match status" value="3"/>
</dbReference>
<reference evidence="10 11" key="1">
    <citation type="journal article" date="2020" name="Elife">
        <title>Loss of centromere function drives karyotype evolution in closely related Malassezia species.</title>
        <authorList>
            <person name="Sankaranarayanan S.R."/>
            <person name="Ianiri G."/>
            <person name="Coelho M.A."/>
            <person name="Reza M.H."/>
            <person name="Thimmappa B.C."/>
            <person name="Ganguly P."/>
            <person name="Vadnala R.N."/>
            <person name="Sun S."/>
            <person name="Siddharthan R."/>
            <person name="Tellgren-Roth C."/>
            <person name="Dawson T.L."/>
            <person name="Heitman J."/>
            <person name="Sanyal K."/>
        </authorList>
    </citation>
    <scope>NUCLEOTIDE SEQUENCE [LARGE SCALE GENOMIC DNA]</scope>
    <source>
        <strain evidence="10">CBS14141</strain>
    </source>
</reference>
<evidence type="ECO:0000256" key="6">
    <source>
        <dbReference type="ARBA" id="ARBA00023128"/>
    </source>
</evidence>